<feature type="region of interest" description="Disordered" evidence="1">
    <location>
        <begin position="270"/>
        <end position="291"/>
    </location>
</feature>
<dbReference type="EMBL" id="JABUKG010000028">
    <property type="protein sequence ID" value="MBY6322881.1"/>
    <property type="molecule type" value="Genomic_DNA"/>
</dbReference>
<feature type="transmembrane region" description="Helical" evidence="2">
    <location>
        <begin position="328"/>
        <end position="350"/>
    </location>
</feature>
<feature type="transmembrane region" description="Helical" evidence="2">
    <location>
        <begin position="429"/>
        <end position="450"/>
    </location>
</feature>
<feature type="transmembrane region" description="Helical" evidence="2">
    <location>
        <begin position="37"/>
        <end position="56"/>
    </location>
</feature>
<evidence type="ECO:0000313" key="4">
    <source>
        <dbReference type="Proteomes" id="UP001520140"/>
    </source>
</evidence>
<feature type="transmembrane region" description="Helical" evidence="2">
    <location>
        <begin position="182"/>
        <end position="205"/>
    </location>
</feature>
<gene>
    <name evidence="3" type="ORF">HQ605_18875</name>
</gene>
<evidence type="ECO:0000313" key="3">
    <source>
        <dbReference type="EMBL" id="MBY6322881.1"/>
    </source>
</evidence>
<evidence type="ECO:0000256" key="2">
    <source>
        <dbReference type="SAM" id="Phobius"/>
    </source>
</evidence>
<keyword evidence="2" id="KW-1133">Transmembrane helix</keyword>
<dbReference type="Proteomes" id="UP001520140">
    <property type="component" value="Unassembled WGS sequence"/>
</dbReference>
<feature type="transmembrane region" description="Helical" evidence="2">
    <location>
        <begin position="217"/>
        <end position="234"/>
    </location>
</feature>
<name>A0ABS7NY62_9NOCA</name>
<evidence type="ECO:0000256" key="1">
    <source>
        <dbReference type="SAM" id="MobiDB-lite"/>
    </source>
</evidence>
<sequence>MTKPLEPWSAALVLVGAVAVTAASVVGVASPVLAGPVIGSTVAIVVGQALVFALVLGSRRSRPDLGLAATAAVGAVALGLAVTDLQLFARALDADRLDLFRPTAAAAPSPTVGSVALLAGHAAYVVAGVLAAVALARRPSVAVDDAPRRGVLVLLGAAGAAAAVVSPAYVSTDSVFLAPSVLGAPLSLALGYVLAALAVLVVVALAATSPRRDVTRGALVGVALSVLLVVVPRVPAAATAGDRIDVGPGTWLGLVGAALLLAAARPDRTAARPNRTDAAGERRRAAERPRRAPNARLVAGSLLLLSAAAAGAGSVLPVLAASGPIPRIAGLGAVAVSGVVVATVGVLLCLSEFAPSVRPASAPILAAHVALVAVVLQAVVLGVGVDGVRPGLGGWLLGLSVLAAVVAAPALAAAGGSDPVDSDAAERPLLVRAVAWTSAVLIVVGSLLPARSVDGRLGGWIGTWPWGWDVWGRVVFAAVVVTTAAILLRARRSRAVAAAVGTTVGAGGLALAAIVDGAAVGAAITGVGAIVSALLSGLLTRTDE</sequence>
<organism evidence="3 4">
    <name type="scientific">Rhodococcoides kroppenstedtii</name>
    <dbReference type="NCBI Taxonomy" id="293050"/>
    <lineage>
        <taxon>Bacteria</taxon>
        <taxon>Bacillati</taxon>
        <taxon>Actinomycetota</taxon>
        <taxon>Actinomycetes</taxon>
        <taxon>Mycobacteriales</taxon>
        <taxon>Nocardiaceae</taxon>
        <taxon>Rhodococcoides</taxon>
    </lineage>
</organism>
<feature type="transmembrane region" description="Helical" evidence="2">
    <location>
        <begin position="246"/>
        <end position="264"/>
    </location>
</feature>
<feature type="compositionally biased region" description="Basic and acidic residues" evidence="1">
    <location>
        <begin position="270"/>
        <end position="290"/>
    </location>
</feature>
<feature type="transmembrane region" description="Helical" evidence="2">
    <location>
        <begin position="395"/>
        <end position="417"/>
    </location>
</feature>
<feature type="transmembrane region" description="Helical" evidence="2">
    <location>
        <begin position="149"/>
        <end position="170"/>
    </location>
</feature>
<feature type="transmembrane region" description="Helical" evidence="2">
    <location>
        <begin position="470"/>
        <end position="488"/>
    </location>
</feature>
<reference evidence="3 4" key="1">
    <citation type="submission" date="2020-06" db="EMBL/GenBank/DDBJ databases">
        <title>Taxonomy, biology and ecology of Rhodococcus bacteria occurring in California pistachio and other woody hosts as revealed by genome sequence analyses.</title>
        <authorList>
            <person name="Gai Y."/>
            <person name="Riely B."/>
        </authorList>
    </citation>
    <scope>NUCLEOTIDE SEQUENCE [LARGE SCALE GENOMIC DNA]</scope>
    <source>
        <strain evidence="3 4">BP-284</strain>
    </source>
</reference>
<feature type="transmembrane region" description="Helical" evidence="2">
    <location>
        <begin position="68"/>
        <end position="92"/>
    </location>
</feature>
<accession>A0ABS7NY62</accession>
<feature type="transmembrane region" description="Helical" evidence="2">
    <location>
        <begin position="112"/>
        <end position="137"/>
    </location>
</feature>
<dbReference type="RefSeq" id="WP_157889579.1">
    <property type="nucleotide sequence ID" value="NZ_JABUKE010000030.1"/>
</dbReference>
<feature type="transmembrane region" description="Helical" evidence="2">
    <location>
        <begin position="495"/>
        <end position="514"/>
    </location>
</feature>
<comment type="caution">
    <text evidence="3">The sequence shown here is derived from an EMBL/GenBank/DDBJ whole genome shotgun (WGS) entry which is preliminary data.</text>
</comment>
<feature type="transmembrane region" description="Helical" evidence="2">
    <location>
        <begin position="520"/>
        <end position="539"/>
    </location>
</feature>
<proteinExistence type="predicted"/>
<protein>
    <submittedName>
        <fullName evidence="3">Uncharacterized protein</fullName>
    </submittedName>
</protein>
<keyword evidence="2" id="KW-0812">Transmembrane</keyword>
<keyword evidence="2" id="KW-0472">Membrane</keyword>
<feature type="transmembrane region" description="Helical" evidence="2">
    <location>
        <begin position="362"/>
        <end position="383"/>
    </location>
</feature>
<keyword evidence="4" id="KW-1185">Reference proteome</keyword>
<feature type="transmembrane region" description="Helical" evidence="2">
    <location>
        <begin position="297"/>
        <end position="322"/>
    </location>
</feature>